<protein>
    <submittedName>
        <fullName evidence="3">Putative tyrosine kinase-like protein</fullName>
    </submittedName>
</protein>
<dbReference type="Proteomes" id="UP000320811">
    <property type="component" value="Unassembled WGS sequence"/>
</dbReference>
<feature type="transmembrane region" description="Helical" evidence="1">
    <location>
        <begin position="333"/>
        <end position="351"/>
    </location>
</feature>
<evidence type="ECO:0000259" key="2">
    <source>
        <dbReference type="Pfam" id="PF13807"/>
    </source>
</evidence>
<dbReference type="EMBL" id="VIWO01000001">
    <property type="protein sequence ID" value="TWF44346.1"/>
    <property type="molecule type" value="Genomic_DNA"/>
</dbReference>
<sequence length="361" mass="40837">MEQSERKVDAIQQEDEVTLKSIILKIHEWIKYLFSKWIVILLAGIICAGLGFFYAYRTKVNYLAKLTFVLEDSKQGGIGSYSNLASQFGIDLGGSGAGGVFAGDNIMGFMMSRLMVEKTLLYPINVDGKVISLADFYLSFNRIKDKWVRDTLMKNFSLPPTNDRTTFTLQQDSVLNTIYEMILKGNLKIEKPDKKLSFIAVQCISPNETFSKKFTEILVKEATQFYINTKTKRSKSNVDKLQDKADSLELLLNKKTYSAARTQDINMNPARRVATVNLELDTRDRMVLQTMYAEVLKNLEISKMSMAEEMPVIQIIDSPILPLEKVKFGKLKGLILGGLLGGILSSLYFLLKKMYTDIMKG</sequence>
<evidence type="ECO:0000313" key="3">
    <source>
        <dbReference type="EMBL" id="TWF44346.1"/>
    </source>
</evidence>
<dbReference type="GO" id="GO:0004713">
    <property type="term" value="F:protein tyrosine kinase activity"/>
    <property type="evidence" value="ECO:0007669"/>
    <property type="project" value="TreeGrafter"/>
</dbReference>
<keyword evidence="1" id="KW-0472">Membrane</keyword>
<feature type="domain" description="Tyrosine-protein kinase G-rich" evidence="2">
    <location>
        <begin position="282"/>
        <end position="354"/>
    </location>
</feature>
<dbReference type="RefSeq" id="WP_145661059.1">
    <property type="nucleotide sequence ID" value="NZ_VIWO01000001.1"/>
</dbReference>
<evidence type="ECO:0000313" key="4">
    <source>
        <dbReference type="Proteomes" id="UP000320811"/>
    </source>
</evidence>
<feature type="transmembrane region" description="Helical" evidence="1">
    <location>
        <begin position="37"/>
        <end position="56"/>
    </location>
</feature>
<dbReference type="Pfam" id="PF13807">
    <property type="entry name" value="GNVR"/>
    <property type="match status" value="1"/>
</dbReference>
<evidence type="ECO:0000256" key="1">
    <source>
        <dbReference type="SAM" id="Phobius"/>
    </source>
</evidence>
<dbReference type="OrthoDB" id="745212at2"/>
<dbReference type="PANTHER" id="PTHR32309:SF13">
    <property type="entry name" value="FERRIC ENTEROBACTIN TRANSPORT PROTEIN FEPE"/>
    <property type="match status" value="1"/>
</dbReference>
<keyword evidence="1" id="KW-0812">Transmembrane</keyword>
<reference evidence="3 4" key="1">
    <citation type="submission" date="2019-06" db="EMBL/GenBank/DDBJ databases">
        <title>Sorghum-associated microbial communities from plants grown in Nebraska, USA.</title>
        <authorList>
            <person name="Schachtman D."/>
        </authorList>
    </citation>
    <scope>NUCLEOTIDE SEQUENCE [LARGE SCALE GENOMIC DNA]</scope>
    <source>
        <strain evidence="3 4">1209</strain>
    </source>
</reference>
<organism evidence="3 4">
    <name type="scientific">Chitinophaga polysaccharea</name>
    <dbReference type="NCBI Taxonomy" id="1293035"/>
    <lineage>
        <taxon>Bacteria</taxon>
        <taxon>Pseudomonadati</taxon>
        <taxon>Bacteroidota</taxon>
        <taxon>Chitinophagia</taxon>
        <taxon>Chitinophagales</taxon>
        <taxon>Chitinophagaceae</taxon>
        <taxon>Chitinophaga</taxon>
    </lineage>
</organism>
<name>A0A561Q1T5_9BACT</name>
<proteinExistence type="predicted"/>
<keyword evidence="3" id="KW-0418">Kinase</keyword>
<keyword evidence="4" id="KW-1185">Reference proteome</keyword>
<dbReference type="InterPro" id="IPR050445">
    <property type="entry name" value="Bact_polysacc_biosynth/exp"/>
</dbReference>
<dbReference type="PANTHER" id="PTHR32309">
    <property type="entry name" value="TYROSINE-PROTEIN KINASE"/>
    <property type="match status" value="1"/>
</dbReference>
<comment type="caution">
    <text evidence="3">The sequence shown here is derived from an EMBL/GenBank/DDBJ whole genome shotgun (WGS) entry which is preliminary data.</text>
</comment>
<keyword evidence="1" id="KW-1133">Transmembrane helix</keyword>
<dbReference type="InterPro" id="IPR032807">
    <property type="entry name" value="GNVR"/>
</dbReference>
<dbReference type="GO" id="GO:0005886">
    <property type="term" value="C:plasma membrane"/>
    <property type="evidence" value="ECO:0007669"/>
    <property type="project" value="TreeGrafter"/>
</dbReference>
<dbReference type="AlphaFoldDB" id="A0A561Q1T5"/>
<gene>
    <name evidence="3" type="ORF">FHW36_101266</name>
</gene>
<keyword evidence="3" id="KW-0808">Transferase</keyword>
<accession>A0A561Q1T5</accession>